<feature type="compositionally biased region" description="Polar residues" evidence="1">
    <location>
        <begin position="69"/>
        <end position="80"/>
    </location>
</feature>
<sequence>LKPGHPLSHVKPGGADSHRAETGSTSVLQNVFEGLGVGTLTDRNRATPQHDNEPLFSRSLTLDPHLKTSDSTYNRSPSITPENMFAQRDIMSEDRLKRSLNTPFEVMASQRASVR</sequence>
<feature type="compositionally biased region" description="Basic and acidic residues" evidence="1">
    <location>
        <begin position="42"/>
        <end position="53"/>
    </location>
</feature>
<protein>
    <submittedName>
        <fullName evidence="2">CSPP1 protein</fullName>
    </submittedName>
</protein>
<reference evidence="2" key="1">
    <citation type="submission" date="2017-02" db="UniProtKB">
        <authorList>
            <consortium name="WormBaseParasite"/>
        </authorList>
    </citation>
    <scope>IDENTIFICATION</scope>
</reference>
<dbReference type="AlphaFoldDB" id="A0A0M3KIR7"/>
<feature type="region of interest" description="Disordered" evidence="1">
    <location>
        <begin position="1"/>
        <end position="26"/>
    </location>
</feature>
<dbReference type="WBParaSite" id="ASIM_0002088601-mRNA-1">
    <property type="protein sequence ID" value="ASIM_0002088601-mRNA-1"/>
    <property type="gene ID" value="ASIM_0002088601"/>
</dbReference>
<name>A0A0M3KIR7_ANISI</name>
<evidence type="ECO:0000313" key="2">
    <source>
        <dbReference type="WBParaSite" id="ASIM_0002088601-mRNA-1"/>
    </source>
</evidence>
<proteinExistence type="predicted"/>
<evidence type="ECO:0000256" key="1">
    <source>
        <dbReference type="SAM" id="MobiDB-lite"/>
    </source>
</evidence>
<accession>A0A0M3KIR7</accession>
<feature type="region of interest" description="Disordered" evidence="1">
    <location>
        <begin position="39"/>
        <end position="80"/>
    </location>
</feature>
<organism evidence="2">
    <name type="scientific">Anisakis simplex</name>
    <name type="common">Herring worm</name>
    <dbReference type="NCBI Taxonomy" id="6269"/>
    <lineage>
        <taxon>Eukaryota</taxon>
        <taxon>Metazoa</taxon>
        <taxon>Ecdysozoa</taxon>
        <taxon>Nematoda</taxon>
        <taxon>Chromadorea</taxon>
        <taxon>Rhabditida</taxon>
        <taxon>Spirurina</taxon>
        <taxon>Ascaridomorpha</taxon>
        <taxon>Ascaridoidea</taxon>
        <taxon>Anisakidae</taxon>
        <taxon>Anisakis</taxon>
        <taxon>Anisakis simplex complex</taxon>
    </lineage>
</organism>